<dbReference type="InterPro" id="IPR052048">
    <property type="entry name" value="ST_Response_Regulator"/>
</dbReference>
<protein>
    <submittedName>
        <fullName evidence="3">Response regulator transcription factor</fullName>
    </submittedName>
</protein>
<dbReference type="PANTHER" id="PTHR43228">
    <property type="entry name" value="TWO-COMPONENT RESPONSE REGULATOR"/>
    <property type="match status" value="1"/>
</dbReference>
<dbReference type="PANTHER" id="PTHR43228:SF1">
    <property type="entry name" value="TWO-COMPONENT RESPONSE REGULATOR ARR22"/>
    <property type="match status" value="1"/>
</dbReference>
<dbReference type="Pfam" id="PF00072">
    <property type="entry name" value="Response_reg"/>
    <property type="match status" value="1"/>
</dbReference>
<gene>
    <name evidence="3" type="ORF">IEN85_07075</name>
</gene>
<comment type="caution">
    <text evidence="3">The sequence shown here is derived from an EMBL/GenBank/DDBJ whole genome shotgun (WGS) entry which is preliminary data.</text>
</comment>
<accession>A0A927IHA7</accession>
<feature type="modified residue" description="4-aspartylphosphate" evidence="1">
    <location>
        <position position="65"/>
    </location>
</feature>
<dbReference type="SUPFAM" id="SSF52172">
    <property type="entry name" value="CheY-like"/>
    <property type="match status" value="1"/>
</dbReference>
<reference evidence="3" key="1">
    <citation type="submission" date="2020-09" db="EMBL/GenBank/DDBJ databases">
        <title>Pelagicoccus enzymogenes sp. nov. with an EPS production, isolated from marine sediment.</title>
        <authorList>
            <person name="Feng X."/>
        </authorList>
    </citation>
    <scope>NUCLEOTIDE SEQUENCE</scope>
    <source>
        <strain evidence="3">NFK12</strain>
    </source>
</reference>
<dbReference type="SMART" id="SM00448">
    <property type="entry name" value="REC"/>
    <property type="match status" value="1"/>
</dbReference>
<keyword evidence="4" id="KW-1185">Reference proteome</keyword>
<dbReference type="InterPro" id="IPR001789">
    <property type="entry name" value="Sig_transdc_resp-reg_receiver"/>
</dbReference>
<dbReference type="AlphaFoldDB" id="A0A927IHA7"/>
<dbReference type="Gene3D" id="3.40.50.2300">
    <property type="match status" value="1"/>
</dbReference>
<dbReference type="Proteomes" id="UP000622317">
    <property type="component" value="Unassembled WGS sequence"/>
</dbReference>
<evidence type="ECO:0000313" key="4">
    <source>
        <dbReference type="Proteomes" id="UP000622317"/>
    </source>
</evidence>
<sequence>MNSSASSRNECQKALLAEDDSLIRELVAHYLQKLGYEVCEAPNGAVALELLEANAGNSFDLIVTDLLMPKASGETVVKQAKAKGACDRFLIMSGNPVGPQDKKLGIGAHSRYIEKPFTFGDFESKLHALVEEPIPQGA</sequence>
<dbReference type="EMBL" id="JACYFG010000007">
    <property type="protein sequence ID" value="MBD5779250.1"/>
    <property type="molecule type" value="Genomic_DNA"/>
</dbReference>
<evidence type="ECO:0000313" key="3">
    <source>
        <dbReference type="EMBL" id="MBD5779250.1"/>
    </source>
</evidence>
<keyword evidence="1" id="KW-0597">Phosphoprotein</keyword>
<proteinExistence type="predicted"/>
<name>A0A927IHA7_9BACT</name>
<dbReference type="GO" id="GO:0000160">
    <property type="term" value="P:phosphorelay signal transduction system"/>
    <property type="evidence" value="ECO:0007669"/>
    <property type="project" value="InterPro"/>
</dbReference>
<dbReference type="RefSeq" id="WP_191616383.1">
    <property type="nucleotide sequence ID" value="NZ_JACYFG010000007.1"/>
</dbReference>
<dbReference type="PROSITE" id="PS50110">
    <property type="entry name" value="RESPONSE_REGULATORY"/>
    <property type="match status" value="1"/>
</dbReference>
<evidence type="ECO:0000259" key="2">
    <source>
        <dbReference type="PROSITE" id="PS50110"/>
    </source>
</evidence>
<feature type="domain" description="Response regulatory" evidence="2">
    <location>
        <begin position="13"/>
        <end position="130"/>
    </location>
</feature>
<evidence type="ECO:0000256" key="1">
    <source>
        <dbReference type="PROSITE-ProRule" id="PRU00169"/>
    </source>
</evidence>
<organism evidence="3 4">
    <name type="scientific">Pelagicoccus enzymogenes</name>
    <dbReference type="NCBI Taxonomy" id="2773457"/>
    <lineage>
        <taxon>Bacteria</taxon>
        <taxon>Pseudomonadati</taxon>
        <taxon>Verrucomicrobiota</taxon>
        <taxon>Opitutia</taxon>
        <taxon>Puniceicoccales</taxon>
        <taxon>Pelagicoccaceae</taxon>
        <taxon>Pelagicoccus</taxon>
    </lineage>
</organism>
<dbReference type="InterPro" id="IPR011006">
    <property type="entry name" value="CheY-like_superfamily"/>
</dbReference>